<dbReference type="SUPFAM" id="SSF50129">
    <property type="entry name" value="GroES-like"/>
    <property type="match status" value="1"/>
</dbReference>
<dbReference type="SMART" id="SM00829">
    <property type="entry name" value="PKS_ER"/>
    <property type="match status" value="1"/>
</dbReference>
<dbReference type="InterPro" id="IPR051603">
    <property type="entry name" value="Zinc-ADH_QOR/CCCR"/>
</dbReference>
<comment type="caution">
    <text evidence="3">The sequence shown here is derived from an EMBL/GenBank/DDBJ whole genome shotgun (WGS) entry which is preliminary data.</text>
</comment>
<dbReference type="CDD" id="cd05289">
    <property type="entry name" value="MDR_like_2"/>
    <property type="match status" value="1"/>
</dbReference>
<dbReference type="RefSeq" id="WP_094407109.1">
    <property type="nucleotide sequence ID" value="NZ_NMVO01000018.1"/>
</dbReference>
<sequence length="303" mass="31873">MTSIVQFAQYGPPDVLEVVDVPTPDPGEGEVRLRVHAAGVQPFDCATRRGDFQQWQPMPLPARLGNEVAGTVEAIGNGVSNIQVGDELIAYLDLQGYASEVVVPAANTTRKPSSMPWEEAGALSVSGQTAYTALDALGIGAGDRLLIHAAAGGVGSFAVQLAVIRGATVIGTASERNHDYLRSIGAIPVTYGPGLADRVREASPEGITAALDAIGGDALDVSMELLGTPERIVTIADWMKSSQMGIRRVGTERSAEKLRNLTGWYEDGRLKIRVAAAYPLAQAAQAHRDVETGHVSGKVVLTP</sequence>
<organism evidence="3 4">
    <name type="scientific">Enemella evansiae</name>
    <dbReference type="NCBI Taxonomy" id="2016499"/>
    <lineage>
        <taxon>Bacteria</taxon>
        <taxon>Bacillati</taxon>
        <taxon>Actinomycetota</taxon>
        <taxon>Actinomycetes</taxon>
        <taxon>Propionibacteriales</taxon>
        <taxon>Propionibacteriaceae</taxon>
        <taxon>Enemella</taxon>
    </lineage>
</organism>
<dbReference type="InterPro" id="IPR011032">
    <property type="entry name" value="GroES-like_sf"/>
</dbReference>
<dbReference type="SUPFAM" id="SSF51735">
    <property type="entry name" value="NAD(P)-binding Rossmann-fold domains"/>
    <property type="match status" value="1"/>
</dbReference>
<dbReference type="Pfam" id="PF13602">
    <property type="entry name" value="ADH_zinc_N_2"/>
    <property type="match status" value="1"/>
</dbReference>
<keyword evidence="4" id="KW-1185">Reference proteome</keyword>
<dbReference type="Gene3D" id="3.90.180.10">
    <property type="entry name" value="Medium-chain alcohol dehydrogenases, catalytic domain"/>
    <property type="match status" value="1"/>
</dbReference>
<dbReference type="InterPro" id="IPR020843">
    <property type="entry name" value="ER"/>
</dbReference>
<evidence type="ECO:0000259" key="2">
    <source>
        <dbReference type="SMART" id="SM00829"/>
    </source>
</evidence>
<dbReference type="PANTHER" id="PTHR44154">
    <property type="entry name" value="QUINONE OXIDOREDUCTASE"/>
    <property type="match status" value="1"/>
</dbReference>
<dbReference type="GO" id="GO:0016491">
    <property type="term" value="F:oxidoreductase activity"/>
    <property type="evidence" value="ECO:0007669"/>
    <property type="project" value="InterPro"/>
</dbReference>
<feature type="domain" description="Enoyl reductase (ER)" evidence="2">
    <location>
        <begin position="11"/>
        <end position="301"/>
    </location>
</feature>
<evidence type="ECO:0000313" key="3">
    <source>
        <dbReference type="EMBL" id="OYO08847.1"/>
    </source>
</evidence>
<dbReference type="InterPro" id="IPR013154">
    <property type="entry name" value="ADH-like_N"/>
</dbReference>
<dbReference type="OrthoDB" id="9801186at2"/>
<keyword evidence="1" id="KW-0521">NADP</keyword>
<dbReference type="Proteomes" id="UP000215896">
    <property type="component" value="Unassembled WGS sequence"/>
</dbReference>
<dbReference type="Gene3D" id="3.40.50.720">
    <property type="entry name" value="NAD(P)-binding Rossmann-like Domain"/>
    <property type="match status" value="1"/>
</dbReference>
<protein>
    <submittedName>
        <fullName evidence="3">Alcohol dehydrogenase</fullName>
    </submittedName>
</protein>
<accession>A0A255FYS7</accession>
<dbReference type="EMBL" id="NMVO01000018">
    <property type="protein sequence ID" value="OYO08847.1"/>
    <property type="molecule type" value="Genomic_DNA"/>
</dbReference>
<reference evidence="3 4" key="1">
    <citation type="submission" date="2017-07" db="EMBL/GenBank/DDBJ databases">
        <title>Draft whole genome sequences of clinical Proprionibacteriaceae strains.</title>
        <authorList>
            <person name="Bernier A.-M."/>
            <person name="Bernard K."/>
            <person name="Domingo M.-C."/>
        </authorList>
    </citation>
    <scope>NUCLEOTIDE SEQUENCE [LARGE SCALE GENOMIC DNA]</scope>
    <source>
        <strain evidence="3 4">NML 030167</strain>
    </source>
</reference>
<dbReference type="AlphaFoldDB" id="A0A255FYS7"/>
<evidence type="ECO:0000313" key="4">
    <source>
        <dbReference type="Proteomes" id="UP000215896"/>
    </source>
</evidence>
<dbReference type="InterPro" id="IPR036291">
    <property type="entry name" value="NAD(P)-bd_dom_sf"/>
</dbReference>
<dbReference type="PANTHER" id="PTHR44154:SF1">
    <property type="entry name" value="QUINONE OXIDOREDUCTASE"/>
    <property type="match status" value="1"/>
</dbReference>
<dbReference type="Pfam" id="PF08240">
    <property type="entry name" value="ADH_N"/>
    <property type="match status" value="1"/>
</dbReference>
<name>A0A255FYS7_9ACTN</name>
<proteinExistence type="predicted"/>
<gene>
    <name evidence="3" type="ORF">CGZ94_20360</name>
</gene>
<evidence type="ECO:0000256" key="1">
    <source>
        <dbReference type="ARBA" id="ARBA00022857"/>
    </source>
</evidence>